<dbReference type="AlphaFoldDB" id="A0A1R3V233"/>
<dbReference type="RefSeq" id="WP_077372929.1">
    <property type="nucleotide sequence ID" value="NZ_FTPD01000003.1"/>
</dbReference>
<keyword evidence="4" id="KW-1185">Reference proteome</keyword>
<dbReference type="Gene3D" id="3.10.490.10">
    <property type="entry name" value="Gamma-glutamyl cyclotransferase-like"/>
    <property type="match status" value="1"/>
</dbReference>
<organism evidence="3 4">
    <name type="scientific">Mesorhizobium prunaredense</name>
    <dbReference type="NCBI Taxonomy" id="1631249"/>
    <lineage>
        <taxon>Bacteria</taxon>
        <taxon>Pseudomonadati</taxon>
        <taxon>Pseudomonadota</taxon>
        <taxon>Alphaproteobacteria</taxon>
        <taxon>Hyphomicrobiales</taxon>
        <taxon>Phyllobacteriaceae</taxon>
        <taxon>Mesorhizobium</taxon>
    </lineage>
</organism>
<dbReference type="CDD" id="cd06661">
    <property type="entry name" value="GGCT_like"/>
    <property type="match status" value="1"/>
</dbReference>
<evidence type="ECO:0000313" key="3">
    <source>
        <dbReference type="EMBL" id="SIT53286.1"/>
    </source>
</evidence>
<name>A0A1R3V233_9HYPH</name>
<dbReference type="GO" id="GO:0061928">
    <property type="term" value="F:glutathione specific gamma-glutamylcyclotransferase activity"/>
    <property type="evidence" value="ECO:0007669"/>
    <property type="project" value="UniProtKB-EC"/>
</dbReference>
<evidence type="ECO:0000313" key="4">
    <source>
        <dbReference type="Proteomes" id="UP000188388"/>
    </source>
</evidence>
<keyword evidence="2" id="KW-0456">Lyase</keyword>
<evidence type="ECO:0000256" key="1">
    <source>
        <dbReference type="ARBA" id="ARBA00012344"/>
    </source>
</evidence>
<protein>
    <recommendedName>
        <fullName evidence="1">glutathione-specific gamma-glutamylcyclotransferase</fullName>
        <ecNumber evidence="1">4.3.2.7</ecNumber>
    </recommendedName>
</protein>
<accession>A0A1R3V233</accession>
<evidence type="ECO:0000256" key="2">
    <source>
        <dbReference type="ARBA" id="ARBA00023239"/>
    </source>
</evidence>
<dbReference type="SUPFAM" id="SSF110857">
    <property type="entry name" value="Gamma-glutamyl cyclotransferase-like"/>
    <property type="match status" value="1"/>
</dbReference>
<dbReference type="InterPro" id="IPR013024">
    <property type="entry name" value="GGCT-like"/>
</dbReference>
<dbReference type="Proteomes" id="UP000188388">
    <property type="component" value="Unassembled WGS sequence"/>
</dbReference>
<dbReference type="EMBL" id="FTPD01000003">
    <property type="protein sequence ID" value="SIT53286.1"/>
    <property type="molecule type" value="Genomic_DNA"/>
</dbReference>
<dbReference type="PANTHER" id="PTHR12192:SF2">
    <property type="entry name" value="GLUTATHIONE-SPECIFIC GAMMA-GLUTAMYLCYCLOTRANSFERASE 2"/>
    <property type="match status" value="1"/>
</dbReference>
<dbReference type="InterPro" id="IPR006840">
    <property type="entry name" value="ChaC"/>
</dbReference>
<dbReference type="STRING" id="1631249.BQ8794_110092"/>
<dbReference type="GO" id="GO:0005737">
    <property type="term" value="C:cytoplasm"/>
    <property type="evidence" value="ECO:0007669"/>
    <property type="project" value="TreeGrafter"/>
</dbReference>
<dbReference type="GO" id="GO:0006751">
    <property type="term" value="P:glutathione catabolic process"/>
    <property type="evidence" value="ECO:0007669"/>
    <property type="project" value="InterPro"/>
</dbReference>
<dbReference type="PANTHER" id="PTHR12192">
    <property type="entry name" value="CATION TRANSPORT PROTEIN CHAC-RELATED"/>
    <property type="match status" value="1"/>
</dbReference>
<dbReference type="Pfam" id="PF04752">
    <property type="entry name" value="ChaC"/>
    <property type="match status" value="1"/>
</dbReference>
<reference evidence="4" key="1">
    <citation type="submission" date="2017-01" db="EMBL/GenBank/DDBJ databases">
        <authorList>
            <person name="Brunel B."/>
        </authorList>
    </citation>
    <scope>NUCLEOTIDE SEQUENCE [LARGE SCALE GENOMIC DNA]</scope>
</reference>
<dbReference type="EC" id="4.3.2.7" evidence="1"/>
<proteinExistence type="predicted"/>
<sequence length="174" mass="19587">MGDFWVFGYGSLIWRPGFAHVETRRARLHGYRRSLCVYSFVHRGTRERPGLVLGLDRGGSCIGLAFRVPGDLRNEVITYLRERELVTNVYLERMLSIRLDNDATNGERVLAVAYVVDRAHEQYAGALDAADAASVVRGAVGQSGKNEDYVLSTLEHLEALGIRDHWLEEVAKRI</sequence>
<dbReference type="InterPro" id="IPR036568">
    <property type="entry name" value="GGCT-like_sf"/>
</dbReference>
<gene>
    <name evidence="3" type="ORF">BQ8794_110092</name>
</gene>